<organism evidence="2 3">
    <name type="scientific">Malaciobacter marinus</name>
    <dbReference type="NCBI Taxonomy" id="505249"/>
    <lineage>
        <taxon>Bacteria</taxon>
        <taxon>Pseudomonadati</taxon>
        <taxon>Campylobacterota</taxon>
        <taxon>Epsilonproteobacteria</taxon>
        <taxon>Campylobacterales</taxon>
        <taxon>Arcobacteraceae</taxon>
        <taxon>Malaciobacter</taxon>
    </lineage>
</organism>
<sequence length="249" mass="28505">MCKYIDELIENNYKKNAIKTIATKHNISEAELKRYYQTKFFYDIANVVNLNELSKINIEEIEKSLDDEILKNEFKFIKTDLKKIIEKSLYIAMTNGFSTNINHIESGVMTANAGDSAEFIFVARAILAGFNCSSVDVRSSRYDAIIDFNDKLLRVQIKGISSGNNISFKDRDRGGQGIDHKHKRNVGQRITSKDCDIYVAVDKQVGICYIIPMSWADKLDEDKCKTVKLSDVVNYKENWNIIKEMTANK</sequence>
<dbReference type="EMBL" id="PTIW01000001">
    <property type="protein sequence ID" value="PPK63059.1"/>
    <property type="molecule type" value="Genomic_DNA"/>
</dbReference>
<comment type="caution">
    <text evidence="2">The sequence shown here is derived from an EMBL/GenBank/DDBJ whole genome shotgun (WGS) entry which is preliminary data.</text>
</comment>
<evidence type="ECO:0000313" key="2">
    <source>
        <dbReference type="EMBL" id="PPK63059.1"/>
    </source>
</evidence>
<dbReference type="GO" id="GO:0003676">
    <property type="term" value="F:nucleic acid binding"/>
    <property type="evidence" value="ECO:0007669"/>
    <property type="project" value="InterPro"/>
</dbReference>
<dbReference type="InterPro" id="IPR021671">
    <property type="entry name" value="PD(D/E)XK_Endonuc"/>
</dbReference>
<evidence type="ECO:0000259" key="1">
    <source>
        <dbReference type="Pfam" id="PF11645"/>
    </source>
</evidence>
<reference evidence="2 3" key="1">
    <citation type="submission" date="2018-02" db="EMBL/GenBank/DDBJ databases">
        <title>Subsurface microbial communities from deep shales in Ohio and West Virginia, USA.</title>
        <authorList>
            <person name="Wrighton K."/>
        </authorList>
    </citation>
    <scope>NUCLEOTIDE SEQUENCE [LARGE SCALE GENOMIC DNA]</scope>
    <source>
        <strain evidence="2 3">MARC-MIP3H16</strain>
    </source>
</reference>
<gene>
    <name evidence="2" type="ORF">B0F89_101260</name>
</gene>
<dbReference type="Gene3D" id="3.40.1350.10">
    <property type="match status" value="1"/>
</dbReference>
<dbReference type="Proteomes" id="UP000239861">
    <property type="component" value="Unassembled WGS sequence"/>
</dbReference>
<dbReference type="AlphaFoldDB" id="A0AB36ZYP4"/>
<proteinExistence type="predicted"/>
<accession>A0AB36ZYP4</accession>
<feature type="domain" description="PD(D/E)XK endonuclease" evidence="1">
    <location>
        <begin position="110"/>
        <end position="218"/>
    </location>
</feature>
<dbReference type="InterPro" id="IPR011856">
    <property type="entry name" value="tRNA_endonuc-like_dom_sf"/>
</dbReference>
<dbReference type="RefSeq" id="WP_079577527.1">
    <property type="nucleotide sequence ID" value="NZ_FUYO01000005.1"/>
</dbReference>
<name>A0AB36ZYP4_9BACT</name>
<dbReference type="Pfam" id="PF11645">
    <property type="entry name" value="PDDEXK_5"/>
    <property type="match status" value="1"/>
</dbReference>
<protein>
    <recommendedName>
        <fullName evidence="1">PD(D/E)XK endonuclease domain-containing protein</fullName>
    </recommendedName>
</protein>
<evidence type="ECO:0000313" key="3">
    <source>
        <dbReference type="Proteomes" id="UP000239861"/>
    </source>
</evidence>